<evidence type="ECO:0000313" key="5">
    <source>
        <dbReference type="Proteomes" id="UP000826195"/>
    </source>
</evidence>
<dbReference type="PANTHER" id="PTHR24198:SF165">
    <property type="entry name" value="ANKYRIN REPEAT-CONTAINING PROTEIN-RELATED"/>
    <property type="match status" value="1"/>
</dbReference>
<evidence type="ECO:0000256" key="1">
    <source>
        <dbReference type="ARBA" id="ARBA00022737"/>
    </source>
</evidence>
<dbReference type="AlphaFoldDB" id="A0AAV7IUC4"/>
<evidence type="ECO:0000313" key="4">
    <source>
        <dbReference type="EMBL" id="KAH0557727.1"/>
    </source>
</evidence>
<name>A0AAV7IUC4_COTGL</name>
<reference evidence="4 5" key="1">
    <citation type="journal article" date="2021" name="J. Hered.">
        <title>A chromosome-level genome assembly of the parasitoid wasp, Cotesia glomerata (Hymenoptera: Braconidae).</title>
        <authorList>
            <person name="Pinto B.J."/>
            <person name="Weis J.J."/>
            <person name="Gamble T."/>
            <person name="Ode P.J."/>
            <person name="Paul R."/>
            <person name="Zaspel J.M."/>
        </authorList>
    </citation>
    <scope>NUCLEOTIDE SEQUENCE [LARGE SCALE GENOMIC DNA]</scope>
    <source>
        <strain evidence="4">CgM1</strain>
    </source>
</reference>
<dbReference type="PANTHER" id="PTHR24198">
    <property type="entry name" value="ANKYRIN REPEAT AND PROTEIN KINASE DOMAIN-CONTAINING PROTEIN"/>
    <property type="match status" value="1"/>
</dbReference>
<dbReference type="SUPFAM" id="SSF48403">
    <property type="entry name" value="Ankyrin repeat"/>
    <property type="match status" value="1"/>
</dbReference>
<dbReference type="Proteomes" id="UP000826195">
    <property type="component" value="Unassembled WGS sequence"/>
</dbReference>
<keyword evidence="2 3" id="KW-0040">ANK repeat</keyword>
<proteinExistence type="predicted"/>
<dbReference type="InterPro" id="IPR002110">
    <property type="entry name" value="Ankyrin_rpt"/>
</dbReference>
<gene>
    <name evidence="4" type="ORF">KQX54_010847</name>
</gene>
<keyword evidence="1" id="KW-0677">Repeat</keyword>
<dbReference type="SMART" id="SM00248">
    <property type="entry name" value="ANK"/>
    <property type="match status" value="7"/>
</dbReference>
<accession>A0AAV7IUC4</accession>
<organism evidence="4 5">
    <name type="scientific">Cotesia glomerata</name>
    <name type="common">Lepidopteran parasitic wasp</name>
    <name type="synonym">Apanteles glomeratus</name>
    <dbReference type="NCBI Taxonomy" id="32391"/>
    <lineage>
        <taxon>Eukaryota</taxon>
        <taxon>Metazoa</taxon>
        <taxon>Ecdysozoa</taxon>
        <taxon>Arthropoda</taxon>
        <taxon>Hexapoda</taxon>
        <taxon>Insecta</taxon>
        <taxon>Pterygota</taxon>
        <taxon>Neoptera</taxon>
        <taxon>Endopterygota</taxon>
        <taxon>Hymenoptera</taxon>
        <taxon>Apocrita</taxon>
        <taxon>Ichneumonoidea</taxon>
        <taxon>Braconidae</taxon>
        <taxon>Microgastrinae</taxon>
        <taxon>Cotesia</taxon>
    </lineage>
</organism>
<dbReference type="PROSITE" id="PS50297">
    <property type="entry name" value="ANK_REP_REGION"/>
    <property type="match status" value="2"/>
</dbReference>
<feature type="repeat" description="ANK" evidence="3">
    <location>
        <begin position="225"/>
        <end position="259"/>
    </location>
</feature>
<dbReference type="PROSITE" id="PS50088">
    <property type="entry name" value="ANK_REPEAT"/>
    <property type="match status" value="2"/>
</dbReference>
<evidence type="ECO:0000256" key="2">
    <source>
        <dbReference type="ARBA" id="ARBA00023043"/>
    </source>
</evidence>
<keyword evidence="5" id="KW-1185">Reference proteome</keyword>
<comment type="caution">
    <text evidence="4">The sequence shown here is derived from an EMBL/GenBank/DDBJ whole genome shotgun (WGS) entry which is preliminary data.</text>
</comment>
<sequence>MIYHVSHHLLLALKMNNLELVRRAVEETKNINEFIDVTLPYTPLHLTILLRSSLEITEYLIDKGADINSLCGESPYPNVMSKCAPLHLAISKNKRIEIDYAELLIRRSADVNIVCSGGQSALHLAVRSKNLQLVNLVLRNNANVNLNSEYGSPLMVFAENFILGLDNLDIMKLLLEFGADANCVSDKCPNESLLHVVVKSGSVEALKLLMSQGSVDININIVTVNGMTALHYAVLSPDLNDDVIRVLLDSGINWKITDNHGICANDYYPKLLINFFYSERDTEDFLANHYFEFKEKYKETNVEESEPAGRYFNYGIDLINARER</sequence>
<dbReference type="InterPro" id="IPR036770">
    <property type="entry name" value="Ankyrin_rpt-contain_sf"/>
</dbReference>
<dbReference type="Pfam" id="PF00023">
    <property type="entry name" value="Ank"/>
    <property type="match status" value="1"/>
</dbReference>
<protein>
    <submittedName>
        <fullName evidence="4">Uncharacterized protein</fullName>
    </submittedName>
</protein>
<dbReference type="Gene3D" id="1.25.40.20">
    <property type="entry name" value="Ankyrin repeat-containing domain"/>
    <property type="match status" value="1"/>
</dbReference>
<dbReference type="EMBL" id="JAHXZJ010000747">
    <property type="protein sequence ID" value="KAH0557727.1"/>
    <property type="molecule type" value="Genomic_DNA"/>
</dbReference>
<feature type="repeat" description="ANK" evidence="3">
    <location>
        <begin position="117"/>
        <end position="149"/>
    </location>
</feature>
<evidence type="ECO:0000256" key="3">
    <source>
        <dbReference type="PROSITE-ProRule" id="PRU00023"/>
    </source>
</evidence>
<dbReference type="Pfam" id="PF12796">
    <property type="entry name" value="Ank_2"/>
    <property type="match status" value="2"/>
</dbReference>